<comment type="caution">
    <text evidence="1">The sequence shown here is derived from an EMBL/GenBank/DDBJ whole genome shotgun (WGS) entry which is preliminary data.</text>
</comment>
<dbReference type="InterPro" id="IPR013783">
    <property type="entry name" value="Ig-like_fold"/>
</dbReference>
<gene>
    <name evidence="1" type="ORF">J5Y03_16090</name>
</gene>
<reference evidence="1" key="1">
    <citation type="submission" date="2021-04" db="EMBL/GenBank/DDBJ databases">
        <title>Genome seq and assembly of Bacillus sp.</title>
        <authorList>
            <person name="Chhetri G."/>
        </authorList>
    </citation>
    <scope>NUCLEOTIDE SEQUENCE</scope>
    <source>
        <strain evidence="1">RG28</strain>
    </source>
</reference>
<dbReference type="Proteomes" id="UP000682134">
    <property type="component" value="Unassembled WGS sequence"/>
</dbReference>
<name>A0A940SL36_9BACI</name>
<evidence type="ECO:0000313" key="2">
    <source>
        <dbReference type="Proteomes" id="UP000682134"/>
    </source>
</evidence>
<dbReference type="Gene3D" id="2.60.40.10">
    <property type="entry name" value="Immunoglobulins"/>
    <property type="match status" value="1"/>
</dbReference>
<dbReference type="AlphaFoldDB" id="A0A940SL36"/>
<evidence type="ECO:0000313" key="1">
    <source>
        <dbReference type="EMBL" id="MBP0726679.1"/>
    </source>
</evidence>
<sequence length="172" mass="17650">MANSVSVSVINETIIGPAVTSLPAVDSDVLGGFQATGFVEVEKTLSFINSLGLNRTLFLEKKLPFQTTVIELPNGPFTISISLSGTEIDCLPFTLFGAFLVNGVGIPGIQITFTVTGPATVSPTTVTTGSGGTFTTTVTPLVPGQLVTITATSTAVDGLPSVSQNFTFSCSV</sequence>
<dbReference type="RefSeq" id="WP_209407021.1">
    <property type="nucleotide sequence ID" value="NZ_JAGIYQ010000013.1"/>
</dbReference>
<dbReference type="InterPro" id="IPR008964">
    <property type="entry name" value="Invasin/intimin_cell_adhesion"/>
</dbReference>
<dbReference type="SUPFAM" id="SSF49373">
    <property type="entry name" value="Invasin/intimin cell-adhesion fragments"/>
    <property type="match status" value="1"/>
</dbReference>
<protein>
    <submittedName>
        <fullName evidence="1">Uncharacterized protein</fullName>
    </submittedName>
</protein>
<organism evidence="1 2">
    <name type="scientific">Gottfriedia endophytica</name>
    <dbReference type="NCBI Taxonomy" id="2820819"/>
    <lineage>
        <taxon>Bacteria</taxon>
        <taxon>Bacillati</taxon>
        <taxon>Bacillota</taxon>
        <taxon>Bacilli</taxon>
        <taxon>Bacillales</taxon>
        <taxon>Bacillaceae</taxon>
        <taxon>Gottfriedia</taxon>
    </lineage>
</organism>
<accession>A0A940SL36</accession>
<proteinExistence type="predicted"/>
<keyword evidence="2" id="KW-1185">Reference proteome</keyword>
<dbReference type="EMBL" id="JAGIYQ010000013">
    <property type="protein sequence ID" value="MBP0726679.1"/>
    <property type="molecule type" value="Genomic_DNA"/>
</dbReference>